<dbReference type="OrthoDB" id="2294590at2"/>
<accession>A0A3E0VSW1</accession>
<reference evidence="3 4" key="1">
    <citation type="submission" date="2017-04" db="EMBL/GenBank/DDBJ databases">
        <title>Comparative genome analysis of Subtercola boreus.</title>
        <authorList>
            <person name="Cho Y.-J."/>
            <person name="Cho A."/>
            <person name="Kim O.-S."/>
            <person name="Lee J.-I."/>
        </authorList>
    </citation>
    <scope>NUCLEOTIDE SEQUENCE [LARGE SCALE GENOMIC DNA]</scope>
    <source>
        <strain evidence="3 4">P27479</strain>
    </source>
</reference>
<feature type="transmembrane region" description="Helical" evidence="2">
    <location>
        <begin position="138"/>
        <end position="163"/>
    </location>
</feature>
<comment type="caution">
    <text evidence="3">The sequence shown here is derived from an EMBL/GenBank/DDBJ whole genome shotgun (WGS) entry which is preliminary data.</text>
</comment>
<keyword evidence="2" id="KW-0472">Membrane</keyword>
<dbReference type="EMBL" id="NBXB01000037">
    <property type="protein sequence ID" value="RFA13104.1"/>
    <property type="molecule type" value="Genomic_DNA"/>
</dbReference>
<feature type="compositionally biased region" description="Polar residues" evidence="1">
    <location>
        <begin position="247"/>
        <end position="258"/>
    </location>
</feature>
<dbReference type="Pfam" id="PF06197">
    <property type="entry name" value="DUF998"/>
    <property type="match status" value="1"/>
</dbReference>
<organism evidence="3 4">
    <name type="scientific">Subtercola boreus</name>
    <dbReference type="NCBI Taxonomy" id="120213"/>
    <lineage>
        <taxon>Bacteria</taxon>
        <taxon>Bacillati</taxon>
        <taxon>Actinomycetota</taxon>
        <taxon>Actinomycetes</taxon>
        <taxon>Micrococcales</taxon>
        <taxon>Microbacteriaceae</taxon>
        <taxon>Subtercola</taxon>
    </lineage>
</organism>
<feature type="transmembrane region" description="Helical" evidence="2">
    <location>
        <begin position="170"/>
        <end position="193"/>
    </location>
</feature>
<evidence type="ECO:0000313" key="4">
    <source>
        <dbReference type="Proteomes" id="UP000256541"/>
    </source>
</evidence>
<sequence>MTNTKPSAPVVLAIGVQRAGAVLLILAGLWYFLSEAIAASAWHSPTYSYIYGFISDLGSSEVGTRFQGRLVDSPLHDVMNQAFIVHGVLYIIVAAILFRIIPGRARFTVLAFALVHSVGITMVGLFHESPAALTNGVIVLHSLGAASAIIGGNATAITVGLVWKRLLAPRWFGIAVTTVGVIGILSFILLQIIGTPPAIPIGGLVERGAVDTIMIAEMIVGVGLLIRLGRRSTRASLPVGQPHGRVTTENRSSLRGKP</sequence>
<dbReference type="AlphaFoldDB" id="A0A3E0VSW1"/>
<dbReference type="RefSeq" id="WP_116412341.1">
    <property type="nucleotide sequence ID" value="NZ_NBXB01000037.1"/>
</dbReference>
<gene>
    <name evidence="3" type="ORF">B7R22_13975</name>
</gene>
<feature type="region of interest" description="Disordered" evidence="1">
    <location>
        <begin position="236"/>
        <end position="258"/>
    </location>
</feature>
<name>A0A3E0VSW1_9MICO</name>
<dbReference type="Proteomes" id="UP000256541">
    <property type="component" value="Unassembled WGS sequence"/>
</dbReference>
<dbReference type="InterPro" id="IPR009339">
    <property type="entry name" value="DUF998"/>
</dbReference>
<feature type="transmembrane region" description="Helical" evidence="2">
    <location>
        <begin position="12"/>
        <end position="33"/>
    </location>
</feature>
<keyword evidence="2" id="KW-1133">Transmembrane helix</keyword>
<keyword evidence="2" id="KW-0812">Transmembrane</keyword>
<proteinExistence type="predicted"/>
<protein>
    <recommendedName>
        <fullName evidence="5">DUF998 domain-containing protein</fullName>
    </recommendedName>
</protein>
<feature type="transmembrane region" description="Helical" evidence="2">
    <location>
        <begin position="107"/>
        <end position="126"/>
    </location>
</feature>
<evidence type="ECO:0000256" key="2">
    <source>
        <dbReference type="SAM" id="Phobius"/>
    </source>
</evidence>
<feature type="transmembrane region" description="Helical" evidence="2">
    <location>
        <begin position="78"/>
        <end position="100"/>
    </location>
</feature>
<evidence type="ECO:0000313" key="3">
    <source>
        <dbReference type="EMBL" id="RFA13104.1"/>
    </source>
</evidence>
<evidence type="ECO:0008006" key="5">
    <source>
        <dbReference type="Google" id="ProtNLM"/>
    </source>
</evidence>
<feature type="transmembrane region" description="Helical" evidence="2">
    <location>
        <begin position="213"/>
        <end position="229"/>
    </location>
</feature>
<evidence type="ECO:0000256" key="1">
    <source>
        <dbReference type="SAM" id="MobiDB-lite"/>
    </source>
</evidence>